<dbReference type="Pfam" id="PF14734">
    <property type="entry name" value="DUF4469"/>
    <property type="match status" value="1"/>
</dbReference>
<dbReference type="AlphaFoldDB" id="F4LJN1"/>
<dbReference type="Pfam" id="PF14848">
    <property type="entry name" value="HU-DNA_bdg"/>
    <property type="match status" value="1"/>
</dbReference>
<reference evidence="4" key="1">
    <citation type="submission" date="2011-04" db="EMBL/GenBank/DDBJ databases">
        <title>The complete genome of Treponema brennaborense DSM 12168.</title>
        <authorList>
            <person name="Lucas S."/>
            <person name="Han J."/>
            <person name="Lapidus A."/>
            <person name="Bruce D."/>
            <person name="Goodwin L."/>
            <person name="Pitluck S."/>
            <person name="Peters L."/>
            <person name="Kyrpides N."/>
            <person name="Mavromatis K."/>
            <person name="Ivanova N."/>
            <person name="Mikhailova N."/>
            <person name="Pagani I."/>
            <person name="Teshima H."/>
            <person name="Detter J.C."/>
            <person name="Tapia R."/>
            <person name="Han C."/>
            <person name="Land M."/>
            <person name="Hauser L."/>
            <person name="Markowitz V."/>
            <person name="Cheng J.-F."/>
            <person name="Hugenholtz P."/>
            <person name="Woyke T."/>
            <person name="Wu D."/>
            <person name="Gronow S."/>
            <person name="Wellnitz S."/>
            <person name="Brambilla E."/>
            <person name="Klenk H.-P."/>
            <person name="Eisen J.A."/>
        </authorList>
    </citation>
    <scope>NUCLEOTIDE SEQUENCE [LARGE SCALE GENOMIC DNA]</scope>
    <source>
        <strain evidence="4">DSM 12168 / CIP 105900 / DD5/3</strain>
    </source>
</reference>
<proteinExistence type="predicted"/>
<sequence length="238" mass="26305">MVNIYTSVNSLNTAKSKYCFRSTIDQTLDTEQLIQEIVRYHSSFTEADARAILSVLDDKVTQYVNMGYKVELPFGYVFLKANGTVNGINDGFLPGTANHRITANFTFKENSAESMIKGAVYRMAGSGYTILPVIKDVNSLTDEGKESTELNFHAGAIVRIKGNHLSFDLTDSVQGVFLVNDSKNEIRCSKYHNIGTNIIDAYVPAGTAAGSYEIKIVTKPGSERYEKYLYSTIVSIDS</sequence>
<feature type="domain" description="DUF4469" evidence="1">
    <location>
        <begin position="138"/>
        <end position="223"/>
    </location>
</feature>
<dbReference type="HOGENOM" id="CLU_1165401_0_0_12"/>
<name>F4LJN1_TREBD</name>
<dbReference type="CDD" id="cd13833">
    <property type="entry name" value="HU_IHF_like"/>
    <property type="match status" value="1"/>
</dbReference>
<dbReference type="InterPro" id="IPR027824">
    <property type="entry name" value="DUF4469"/>
</dbReference>
<dbReference type="RefSeq" id="WP_013759114.1">
    <property type="nucleotide sequence ID" value="NC_015500.1"/>
</dbReference>
<dbReference type="InterPro" id="IPR049893">
    <property type="entry name" value="Bvu_2165-like_IHF-HU-DNA_bdg"/>
</dbReference>
<evidence type="ECO:0000259" key="2">
    <source>
        <dbReference type="Pfam" id="PF14848"/>
    </source>
</evidence>
<keyword evidence="4" id="KW-1185">Reference proteome</keyword>
<evidence type="ECO:0000313" key="4">
    <source>
        <dbReference type="Proteomes" id="UP000006546"/>
    </source>
</evidence>
<dbReference type="KEGG" id="tbe:Trebr_1995"/>
<dbReference type="eggNOG" id="ENOG5031CWY">
    <property type="taxonomic scope" value="Bacteria"/>
</dbReference>
<protein>
    <submittedName>
        <fullName evidence="3">Uncharacterized protein</fullName>
    </submittedName>
</protein>
<accession>F4LJN1</accession>
<dbReference type="Proteomes" id="UP000006546">
    <property type="component" value="Chromosome"/>
</dbReference>
<evidence type="ECO:0000313" key="3">
    <source>
        <dbReference type="EMBL" id="AEE17411.1"/>
    </source>
</evidence>
<feature type="domain" description="Bvu-2165-like IHF-HU-like DNA-binding" evidence="2">
    <location>
        <begin position="7"/>
        <end position="108"/>
    </location>
</feature>
<dbReference type="EMBL" id="CP002696">
    <property type="protein sequence ID" value="AEE17411.1"/>
    <property type="molecule type" value="Genomic_DNA"/>
</dbReference>
<organism evidence="3 4">
    <name type="scientific">Treponema brennaborense (strain DSM 12168 / CIP 105900 / DD5/3)</name>
    <dbReference type="NCBI Taxonomy" id="906968"/>
    <lineage>
        <taxon>Bacteria</taxon>
        <taxon>Pseudomonadati</taxon>
        <taxon>Spirochaetota</taxon>
        <taxon>Spirochaetia</taxon>
        <taxon>Spirochaetales</taxon>
        <taxon>Treponemataceae</taxon>
        <taxon>Treponema</taxon>
    </lineage>
</organism>
<gene>
    <name evidence="3" type="ordered locus">Trebr_1995</name>
</gene>
<dbReference type="CDD" id="cd12843">
    <property type="entry name" value="Bvu_2165_C_like"/>
    <property type="match status" value="1"/>
</dbReference>
<dbReference type="OrthoDB" id="361383at2"/>
<evidence type="ECO:0000259" key="1">
    <source>
        <dbReference type="Pfam" id="PF14734"/>
    </source>
</evidence>
<dbReference type="Gene3D" id="2.70.50.70">
    <property type="match status" value="1"/>
</dbReference>